<dbReference type="RefSeq" id="WP_003149775.1">
    <property type="nucleotide sequence ID" value="NZ_JQCP01000004.1"/>
</dbReference>
<dbReference type="InterPro" id="IPR039356">
    <property type="entry name" value="YfbR/HDDC2"/>
</dbReference>
<protein>
    <recommendedName>
        <fullName evidence="5">5'-deoxynucleotidase</fullName>
        <ecNumber evidence="5">3.1.3.89</ecNumber>
    </recommendedName>
</protein>
<evidence type="ECO:0000256" key="5">
    <source>
        <dbReference type="ARBA" id="ARBA00012964"/>
    </source>
</evidence>
<comment type="subunit">
    <text evidence="4">Homodimer.</text>
</comment>
<dbReference type="Proteomes" id="UP000051927">
    <property type="component" value="Unassembled WGS sequence"/>
</dbReference>
<keyword evidence="10" id="KW-1185">Reference proteome</keyword>
<comment type="catalytic activity">
    <reaction evidence="1">
        <text>a 2'-deoxyribonucleoside 5'-phosphate + H2O = a 2'-deoxyribonucleoside + phosphate</text>
        <dbReference type="Rhea" id="RHEA:36167"/>
        <dbReference type="ChEBI" id="CHEBI:15377"/>
        <dbReference type="ChEBI" id="CHEBI:18274"/>
        <dbReference type="ChEBI" id="CHEBI:43474"/>
        <dbReference type="ChEBI" id="CHEBI:65317"/>
        <dbReference type="EC" id="3.1.3.89"/>
    </reaction>
</comment>
<accession>A0ABR5PZT2</accession>
<evidence type="ECO:0000256" key="3">
    <source>
        <dbReference type="ARBA" id="ARBA00001941"/>
    </source>
</evidence>
<evidence type="ECO:0000256" key="2">
    <source>
        <dbReference type="ARBA" id="ARBA00001936"/>
    </source>
</evidence>
<evidence type="ECO:0000256" key="1">
    <source>
        <dbReference type="ARBA" id="ARBA00001638"/>
    </source>
</evidence>
<dbReference type="InterPro" id="IPR003607">
    <property type="entry name" value="HD/PDEase_dom"/>
</dbReference>
<proteinExistence type="predicted"/>
<evidence type="ECO:0000313" key="10">
    <source>
        <dbReference type="Proteomes" id="UP000051927"/>
    </source>
</evidence>
<dbReference type="SUPFAM" id="SSF109604">
    <property type="entry name" value="HD-domain/PDEase-like"/>
    <property type="match status" value="1"/>
</dbReference>
<dbReference type="Gene3D" id="1.10.3210.10">
    <property type="entry name" value="Hypothetical protein af1432"/>
    <property type="match status" value="1"/>
</dbReference>
<evidence type="ECO:0000256" key="4">
    <source>
        <dbReference type="ARBA" id="ARBA00011738"/>
    </source>
</evidence>
<evidence type="ECO:0000256" key="6">
    <source>
        <dbReference type="ARBA" id="ARBA00022723"/>
    </source>
</evidence>
<dbReference type="SMART" id="SM00471">
    <property type="entry name" value="HDc"/>
    <property type="match status" value="1"/>
</dbReference>
<keyword evidence="6" id="KW-0479">Metal-binding</keyword>
<keyword evidence="7" id="KW-0378">Hydrolase</keyword>
<comment type="cofactor">
    <cofactor evidence="3">
        <name>Co(2+)</name>
        <dbReference type="ChEBI" id="CHEBI:48828"/>
    </cofactor>
</comment>
<evidence type="ECO:0000259" key="8">
    <source>
        <dbReference type="PROSITE" id="PS51831"/>
    </source>
</evidence>
<name>A0ABR5PZT2_9ACTN</name>
<dbReference type="InterPro" id="IPR006674">
    <property type="entry name" value="HD_domain"/>
</dbReference>
<organism evidence="9 10">
    <name type="scientific">Lancefieldella rimae</name>
    <dbReference type="NCBI Taxonomy" id="1383"/>
    <lineage>
        <taxon>Bacteria</taxon>
        <taxon>Bacillati</taxon>
        <taxon>Actinomycetota</taxon>
        <taxon>Coriobacteriia</taxon>
        <taxon>Coriobacteriales</taxon>
        <taxon>Atopobiaceae</taxon>
        <taxon>Lancefieldella</taxon>
    </lineage>
</organism>
<comment type="cofactor">
    <cofactor evidence="2">
        <name>Mn(2+)</name>
        <dbReference type="ChEBI" id="CHEBI:29035"/>
    </cofactor>
</comment>
<feature type="domain" description="HD" evidence="8">
    <location>
        <begin position="47"/>
        <end position="164"/>
    </location>
</feature>
<dbReference type="GeneID" id="84904832"/>
<dbReference type="EC" id="3.1.3.89" evidence="5"/>
<dbReference type="PANTHER" id="PTHR11845">
    <property type="entry name" value="5'-DEOXYNUCLEOTIDASE HDDC2"/>
    <property type="match status" value="1"/>
</dbReference>
<reference evidence="9 10" key="1">
    <citation type="journal article" date="2015" name="Genome Announc.">
        <title>Expanding the biotechnology potential of lactobacilli through comparative genomics of 213 strains and associated genera.</title>
        <authorList>
            <person name="Sun Z."/>
            <person name="Harris H.M."/>
            <person name="McCann A."/>
            <person name="Guo C."/>
            <person name="Argimon S."/>
            <person name="Zhang W."/>
            <person name="Yang X."/>
            <person name="Jeffery I.B."/>
            <person name="Cooney J.C."/>
            <person name="Kagawa T.F."/>
            <person name="Liu W."/>
            <person name="Song Y."/>
            <person name="Salvetti E."/>
            <person name="Wrobel A."/>
            <person name="Rasinkangas P."/>
            <person name="Parkhill J."/>
            <person name="Rea M.C."/>
            <person name="O'Sullivan O."/>
            <person name="Ritari J."/>
            <person name="Douillard F.P."/>
            <person name="Paul Ross R."/>
            <person name="Yang R."/>
            <person name="Briner A.E."/>
            <person name="Felis G.E."/>
            <person name="de Vos W.M."/>
            <person name="Barrangou R."/>
            <person name="Klaenhammer T.R."/>
            <person name="Caufield P.W."/>
            <person name="Cui Y."/>
            <person name="Zhang H."/>
            <person name="O'Toole P.W."/>
        </authorList>
    </citation>
    <scope>NUCLEOTIDE SEQUENCE [LARGE SCALE GENOMIC DNA]</scope>
    <source>
        <strain evidence="9 10">DSM 7090</strain>
    </source>
</reference>
<evidence type="ECO:0000313" key="9">
    <source>
        <dbReference type="EMBL" id="KRO01474.1"/>
    </source>
</evidence>
<dbReference type="NCBIfam" id="NF003009">
    <property type="entry name" value="PRK03826.1"/>
    <property type="match status" value="1"/>
</dbReference>
<dbReference type="EMBL" id="JQCP01000004">
    <property type="protein sequence ID" value="KRO01474.1"/>
    <property type="molecule type" value="Genomic_DNA"/>
</dbReference>
<dbReference type="Pfam" id="PF12917">
    <property type="entry name" value="YfbR-like"/>
    <property type="match status" value="1"/>
</dbReference>
<sequence length="218" mass="24646">MNISTPKERSPKQHSPKRRPSSFFAIISRMRYIERWSLMRNSRPENLSEHALDVALIAHCLATLGNVRYGKHLNADRAALIGLYHDASEIITGDMPTPVKYANPEIRDAYHQVEDTAQETLLDTLPDDLRPMYQDILNPRKASEDADEIYTLKLVKAADKLSALIKCIDEAQAGNSEFVTAEASTRSIVIDMAQDLPEVRDFMNEFLPSYGETLDQLL</sequence>
<dbReference type="PROSITE" id="PS51831">
    <property type="entry name" value="HD"/>
    <property type="match status" value="1"/>
</dbReference>
<gene>
    <name evidence="9" type="ORF">IV60_GL001344</name>
</gene>
<dbReference type="PANTHER" id="PTHR11845:SF13">
    <property type="entry name" value="5'-DEOXYNUCLEOTIDASE HDDC2"/>
    <property type="match status" value="1"/>
</dbReference>
<evidence type="ECO:0000256" key="7">
    <source>
        <dbReference type="ARBA" id="ARBA00022801"/>
    </source>
</evidence>
<comment type="caution">
    <text evidence="9">The sequence shown here is derived from an EMBL/GenBank/DDBJ whole genome shotgun (WGS) entry which is preliminary data.</text>
</comment>